<name>A0A0D2CYS4_9EURO</name>
<evidence type="ECO:0000313" key="3">
    <source>
        <dbReference type="EMBL" id="KIW28734.1"/>
    </source>
</evidence>
<dbReference type="AlphaFoldDB" id="A0A0D2CYS4"/>
<accession>A0A0D2CYS4</accession>
<dbReference type="HOGENOM" id="CLU_063296_0_0_1"/>
<dbReference type="PRINTS" id="PR00625">
    <property type="entry name" value="JDOMAIN"/>
</dbReference>
<evidence type="ECO:0000256" key="1">
    <source>
        <dbReference type="SAM" id="Phobius"/>
    </source>
</evidence>
<dbReference type="PROSITE" id="PS50076">
    <property type="entry name" value="DNAJ_2"/>
    <property type="match status" value="1"/>
</dbReference>
<keyword evidence="1" id="KW-0812">Transmembrane</keyword>
<dbReference type="EMBL" id="KN847043">
    <property type="protein sequence ID" value="KIW28734.1"/>
    <property type="molecule type" value="Genomic_DNA"/>
</dbReference>
<feature type="domain" description="J" evidence="2">
    <location>
        <begin position="75"/>
        <end position="146"/>
    </location>
</feature>
<keyword evidence="4" id="KW-1185">Reference proteome</keyword>
<sequence length="318" mass="36771">MPSIMLKKVRLPAAYSTWQCCLCTSCPNSPRKRLKQEPRFTPQAKTYANVGSDRGYEFRDNMNWPCRRSSPFTPSPYEIFGLDKHAVYTKHKFYELVKIYHPDRNSHCSFIGELSDLERLERYRLVVQAHEILSDPVKRRAYDASGAGWGATRAATRHSHGFTNPEGKRYGFGPDDDSSIFQNATWEDWERWYRRYEKPKDPPATYLHPNAFASIVILLAVIAGVLQATRAGQFTGSIEERAQAFTEETNRFLASRKDHFEENDIKGTGRVKHFLEKRDPAKYGLKQEEEEVYRTHFANPILQPMPNLKDSEKQGQTL</sequence>
<dbReference type="InterPro" id="IPR050817">
    <property type="entry name" value="DjlA_DnaK_co-chaperone"/>
</dbReference>
<dbReference type="Pfam" id="PF00226">
    <property type="entry name" value="DnaJ"/>
    <property type="match status" value="1"/>
</dbReference>
<dbReference type="SMART" id="SM00271">
    <property type="entry name" value="DnaJ"/>
    <property type="match status" value="1"/>
</dbReference>
<protein>
    <recommendedName>
        <fullName evidence="2">J domain-containing protein</fullName>
    </recommendedName>
</protein>
<dbReference type="PROSITE" id="PS00636">
    <property type="entry name" value="DNAJ_1"/>
    <property type="match status" value="1"/>
</dbReference>
<dbReference type="VEuPathDB" id="FungiDB:PV07_08372"/>
<dbReference type="InterPro" id="IPR036869">
    <property type="entry name" value="J_dom_sf"/>
</dbReference>
<dbReference type="Proteomes" id="UP000054466">
    <property type="component" value="Unassembled WGS sequence"/>
</dbReference>
<dbReference type="Gene3D" id="1.10.287.110">
    <property type="entry name" value="DnaJ domain"/>
    <property type="match status" value="1"/>
</dbReference>
<feature type="transmembrane region" description="Helical" evidence="1">
    <location>
        <begin position="204"/>
        <end position="226"/>
    </location>
</feature>
<evidence type="ECO:0000259" key="2">
    <source>
        <dbReference type="PROSITE" id="PS50076"/>
    </source>
</evidence>
<dbReference type="RefSeq" id="XP_016248950.1">
    <property type="nucleotide sequence ID" value="XM_016395531.1"/>
</dbReference>
<keyword evidence="1" id="KW-0472">Membrane</keyword>
<dbReference type="InterPro" id="IPR018253">
    <property type="entry name" value="DnaJ_domain_CS"/>
</dbReference>
<dbReference type="GeneID" id="27347566"/>
<dbReference type="STRING" id="569365.A0A0D2CYS4"/>
<dbReference type="OrthoDB" id="17458at2759"/>
<dbReference type="InterPro" id="IPR001623">
    <property type="entry name" value="DnaJ_domain"/>
</dbReference>
<keyword evidence="1" id="KW-1133">Transmembrane helix</keyword>
<dbReference type="SUPFAM" id="SSF46565">
    <property type="entry name" value="Chaperone J-domain"/>
    <property type="match status" value="1"/>
</dbReference>
<reference evidence="3 4" key="1">
    <citation type="submission" date="2015-01" db="EMBL/GenBank/DDBJ databases">
        <title>The Genome Sequence of Cladophialophora immunda CBS83496.</title>
        <authorList>
            <consortium name="The Broad Institute Genomics Platform"/>
            <person name="Cuomo C."/>
            <person name="de Hoog S."/>
            <person name="Gorbushina A."/>
            <person name="Stielow B."/>
            <person name="Teixiera M."/>
            <person name="Abouelleil A."/>
            <person name="Chapman S.B."/>
            <person name="Priest M."/>
            <person name="Young S.K."/>
            <person name="Wortman J."/>
            <person name="Nusbaum C."/>
            <person name="Birren B."/>
        </authorList>
    </citation>
    <scope>NUCLEOTIDE SEQUENCE [LARGE SCALE GENOMIC DNA]</scope>
    <source>
        <strain evidence="3 4">CBS 83496</strain>
    </source>
</reference>
<gene>
    <name evidence="3" type="ORF">PV07_08372</name>
</gene>
<evidence type="ECO:0000313" key="4">
    <source>
        <dbReference type="Proteomes" id="UP000054466"/>
    </source>
</evidence>
<dbReference type="PANTHER" id="PTHR24074">
    <property type="entry name" value="CO-CHAPERONE PROTEIN DJLA"/>
    <property type="match status" value="1"/>
</dbReference>
<proteinExistence type="predicted"/>
<organism evidence="3 4">
    <name type="scientific">Cladophialophora immunda</name>
    <dbReference type="NCBI Taxonomy" id="569365"/>
    <lineage>
        <taxon>Eukaryota</taxon>
        <taxon>Fungi</taxon>
        <taxon>Dikarya</taxon>
        <taxon>Ascomycota</taxon>
        <taxon>Pezizomycotina</taxon>
        <taxon>Eurotiomycetes</taxon>
        <taxon>Chaetothyriomycetidae</taxon>
        <taxon>Chaetothyriales</taxon>
        <taxon>Herpotrichiellaceae</taxon>
        <taxon>Cladophialophora</taxon>
    </lineage>
</organism>
<dbReference type="CDD" id="cd06257">
    <property type="entry name" value="DnaJ"/>
    <property type="match status" value="1"/>
</dbReference>